<dbReference type="Gene3D" id="1.10.238.10">
    <property type="entry name" value="EF-hand"/>
    <property type="match status" value="2"/>
</dbReference>
<dbReference type="Proteomes" id="UP000663881">
    <property type="component" value="Unassembled WGS sequence"/>
</dbReference>
<dbReference type="GO" id="GO:1990246">
    <property type="term" value="C:uniplex complex"/>
    <property type="evidence" value="ECO:0007669"/>
    <property type="project" value="TreeGrafter"/>
</dbReference>
<organism evidence="11 13">
    <name type="scientific">Adineta steineri</name>
    <dbReference type="NCBI Taxonomy" id="433720"/>
    <lineage>
        <taxon>Eukaryota</taxon>
        <taxon>Metazoa</taxon>
        <taxon>Spiralia</taxon>
        <taxon>Gnathifera</taxon>
        <taxon>Rotifera</taxon>
        <taxon>Eurotatoria</taxon>
        <taxon>Bdelloidea</taxon>
        <taxon>Adinetida</taxon>
        <taxon>Adinetidae</taxon>
        <taxon>Adineta</taxon>
    </lineage>
</organism>
<evidence type="ECO:0000256" key="1">
    <source>
        <dbReference type="ARBA" id="ARBA00004273"/>
    </source>
</evidence>
<dbReference type="SMART" id="SM00054">
    <property type="entry name" value="EFh"/>
    <property type="match status" value="3"/>
</dbReference>
<dbReference type="SUPFAM" id="SSF47473">
    <property type="entry name" value="EF-hand"/>
    <property type="match status" value="2"/>
</dbReference>
<sequence length="457" mass="54014">MNNIFVKYWKTFAIASASLTSSYFYSQYDKSPRKDRILSALTVQAAEHERRNLGKTLAKYRHLPHKKDLDDDDDEEEEDDDDENNNDELDRSDEKVKNIREKRFRDFSSLEYNGEIYMTPVDFLESIITDRPRPRIGRRQLTEEMVDSILYNTTPKHRGSKRFFRNLEGDGLISYSEYIFLLVILTKPPSQFELAFHMFDTGGDLLIDKNEFLVLEKVMSNKRSTKHQTTKHSTSKSNRTFKIDKYYNYEYNDHSDTTLLIHFFGKNGRDTLNYTEFKRFMENFQMEVLEIEFTEFSHGFKTISGVDFAAMLLRYTNFDHDMKKLILRRVKKSHVEPNAITFEDFKHFFTFLNNLDEFNIAMRFHQLSNKPISQAEFQRAAKISTGFELESHIIALLFLIFDADGDQHLGYDEFMAVMKDRISRGFQKNDHSEISNSKFQQFKHCLREHAKYDAAAT</sequence>
<dbReference type="Proteomes" id="UP000663891">
    <property type="component" value="Unassembled WGS sequence"/>
</dbReference>
<evidence type="ECO:0000313" key="13">
    <source>
        <dbReference type="Proteomes" id="UP000663891"/>
    </source>
</evidence>
<dbReference type="PROSITE" id="PS50222">
    <property type="entry name" value="EF_HAND_2"/>
    <property type="match status" value="1"/>
</dbReference>
<dbReference type="GO" id="GO:0005509">
    <property type="term" value="F:calcium ion binding"/>
    <property type="evidence" value="ECO:0007669"/>
    <property type="project" value="InterPro"/>
</dbReference>
<dbReference type="AlphaFoldDB" id="A0A813TJ79"/>
<keyword evidence="6" id="KW-0809">Transit peptide</keyword>
<evidence type="ECO:0000256" key="4">
    <source>
        <dbReference type="ARBA" id="ARBA00022792"/>
    </source>
</evidence>
<reference evidence="11" key="1">
    <citation type="submission" date="2021-02" db="EMBL/GenBank/DDBJ databases">
        <authorList>
            <person name="Nowell W R."/>
        </authorList>
    </citation>
    <scope>NUCLEOTIDE SEQUENCE</scope>
</reference>
<evidence type="ECO:0000256" key="5">
    <source>
        <dbReference type="ARBA" id="ARBA00022837"/>
    </source>
</evidence>
<dbReference type="GO" id="GO:0051560">
    <property type="term" value="P:mitochondrial calcium ion homeostasis"/>
    <property type="evidence" value="ECO:0007669"/>
    <property type="project" value="TreeGrafter"/>
</dbReference>
<protein>
    <recommendedName>
        <fullName evidence="10">EF-hand domain-containing protein</fullName>
    </recommendedName>
</protein>
<comment type="subcellular location">
    <subcellularLocation>
        <location evidence="1">Mitochondrion inner membrane</location>
    </subcellularLocation>
    <subcellularLocation>
        <location evidence="2">Mitochondrion intermembrane space</location>
    </subcellularLocation>
</comment>
<dbReference type="PANTHER" id="PTHR12294:SF13">
    <property type="entry name" value="MITOCHONDRIAL CALCIUM UPTAKE 3, ISOFORM D"/>
    <property type="match status" value="1"/>
</dbReference>
<dbReference type="PROSITE" id="PS00018">
    <property type="entry name" value="EF_HAND_1"/>
    <property type="match status" value="1"/>
</dbReference>
<name>A0A813TJ79_9BILA</name>
<proteinExistence type="predicted"/>
<evidence type="ECO:0000256" key="3">
    <source>
        <dbReference type="ARBA" id="ARBA00022737"/>
    </source>
</evidence>
<evidence type="ECO:0000256" key="2">
    <source>
        <dbReference type="ARBA" id="ARBA00004569"/>
    </source>
</evidence>
<evidence type="ECO:0000256" key="9">
    <source>
        <dbReference type="SAM" id="MobiDB-lite"/>
    </source>
</evidence>
<dbReference type="InterPro" id="IPR018247">
    <property type="entry name" value="EF_Hand_1_Ca_BS"/>
</dbReference>
<dbReference type="GO" id="GO:0036444">
    <property type="term" value="P:calcium import into the mitochondrion"/>
    <property type="evidence" value="ECO:0007669"/>
    <property type="project" value="TreeGrafter"/>
</dbReference>
<evidence type="ECO:0000313" key="11">
    <source>
        <dbReference type="EMBL" id="CAF0813544.1"/>
    </source>
</evidence>
<comment type="caution">
    <text evidence="11">The sequence shown here is derived from an EMBL/GenBank/DDBJ whole genome shotgun (WGS) entry which is preliminary data.</text>
</comment>
<gene>
    <name evidence="12" type="ORF">OKA104_LOCUS6017</name>
    <name evidence="11" type="ORF">VCS650_LOCUS4683</name>
</gene>
<feature type="domain" description="EF-hand" evidence="10">
    <location>
        <begin position="389"/>
        <end position="424"/>
    </location>
</feature>
<dbReference type="EMBL" id="CAJNON010000026">
    <property type="protein sequence ID" value="CAF0813544.1"/>
    <property type="molecule type" value="Genomic_DNA"/>
</dbReference>
<dbReference type="InterPro" id="IPR011992">
    <property type="entry name" value="EF-hand-dom_pair"/>
</dbReference>
<keyword evidence="3" id="KW-0677">Repeat</keyword>
<keyword evidence="5" id="KW-0106">Calcium</keyword>
<dbReference type="OrthoDB" id="5859791at2759"/>
<evidence type="ECO:0000256" key="8">
    <source>
        <dbReference type="ARBA" id="ARBA00023136"/>
    </source>
</evidence>
<feature type="compositionally biased region" description="Acidic residues" evidence="9">
    <location>
        <begin position="70"/>
        <end position="87"/>
    </location>
</feature>
<dbReference type="EMBL" id="CAJOAY010000216">
    <property type="protein sequence ID" value="CAF3589073.1"/>
    <property type="molecule type" value="Genomic_DNA"/>
</dbReference>
<keyword evidence="8" id="KW-0472">Membrane</keyword>
<dbReference type="PANTHER" id="PTHR12294">
    <property type="entry name" value="EF HAND DOMAIN FAMILY A1,A2-RELATED"/>
    <property type="match status" value="1"/>
</dbReference>
<dbReference type="GO" id="GO:0005758">
    <property type="term" value="C:mitochondrial intermembrane space"/>
    <property type="evidence" value="ECO:0007669"/>
    <property type="project" value="UniProtKB-SubCell"/>
</dbReference>
<keyword evidence="4" id="KW-0999">Mitochondrion inner membrane</keyword>
<dbReference type="InterPro" id="IPR002048">
    <property type="entry name" value="EF_hand_dom"/>
</dbReference>
<dbReference type="InterPro" id="IPR039800">
    <property type="entry name" value="MICU1/2/3"/>
</dbReference>
<evidence type="ECO:0000259" key="10">
    <source>
        <dbReference type="PROSITE" id="PS50222"/>
    </source>
</evidence>
<keyword evidence="7" id="KW-0496">Mitochondrion</keyword>
<feature type="region of interest" description="Disordered" evidence="9">
    <location>
        <begin position="64"/>
        <end position="94"/>
    </location>
</feature>
<dbReference type="CDD" id="cd15900">
    <property type="entry name" value="EFh_MICU"/>
    <property type="match status" value="1"/>
</dbReference>
<evidence type="ECO:0000256" key="7">
    <source>
        <dbReference type="ARBA" id="ARBA00023128"/>
    </source>
</evidence>
<evidence type="ECO:0000256" key="6">
    <source>
        <dbReference type="ARBA" id="ARBA00022946"/>
    </source>
</evidence>
<accession>A0A813TJ79</accession>
<evidence type="ECO:0000313" key="12">
    <source>
        <dbReference type="EMBL" id="CAF3589073.1"/>
    </source>
</evidence>